<dbReference type="Pfam" id="PF02861">
    <property type="entry name" value="Clp_N"/>
    <property type="match status" value="1"/>
</dbReference>
<organism evidence="6 7">
    <name type="scientific">Lithospermum erythrorhizon</name>
    <name type="common">Purple gromwell</name>
    <name type="synonym">Lithospermum officinale var. erythrorhizon</name>
    <dbReference type="NCBI Taxonomy" id="34254"/>
    <lineage>
        <taxon>Eukaryota</taxon>
        <taxon>Viridiplantae</taxon>
        <taxon>Streptophyta</taxon>
        <taxon>Embryophyta</taxon>
        <taxon>Tracheophyta</taxon>
        <taxon>Spermatophyta</taxon>
        <taxon>Magnoliopsida</taxon>
        <taxon>eudicotyledons</taxon>
        <taxon>Gunneridae</taxon>
        <taxon>Pentapetalae</taxon>
        <taxon>asterids</taxon>
        <taxon>lamiids</taxon>
        <taxon>Boraginales</taxon>
        <taxon>Boraginaceae</taxon>
        <taxon>Boraginoideae</taxon>
        <taxon>Lithospermeae</taxon>
        <taxon>Lithospermum</taxon>
    </lineage>
</organism>
<sequence>MRSGGYTINQTLSSEAASLVKQALTLARRRGHAQVTPLHVAFSMLSSSTSLFRRGCLQTHSHPLQFKALELCFNVALNRLPTSTSTTPILGHQHHHLPSLSNALVAAFKRAQAHQRRDSIDNQQQPILALKVEIEQLVISILDDPSVSRVMREAGFSSTQIKANVEQAISLNISSKSKETKPLLLGNSLSQISCPPTSHDQFRLSLGKKVLGQQTQNNNDDVMSLISTMMNKKKKNTVIIAEYPAAAEGVLRGVIDKFDKGDVPEDLKHVQFISVPLYTLRNISREEFEHKLGELRSLVKGYVTRGVVLYLGDLQWVSEFWSKHSELRYNYYSPVEHMIMELCRLAGGVGESGQIWLMGVSTFKTFSTCKSGHPSLETLWDLHPLTVPVCSLKLGLNSESSHGESFGERSNSWLVTNFGMGKHLNCCPDCLGNFNKEAISITNSSSLPAWLQKCKKEDNNVISSHHQEYDKMKDICKKWNSICSSVHKQPHFLEKAINFLSSPTLSSSASISSNDQKIPMMFEPNNHPTTKEHQFFISNENEENDLDIFESKLTITKPDLLSNPNSSPNSASSSGASEDDLIHCLNNKNRFMESNSDHQRILCNALEKKVPWQRDVIPEIATTILQCRSGMMNPKNNNVIKRKEHKQETWLLFSGNDSEGKEKAAREIARVVFGSEDDFFTLSLSSFSSLAKATDYSTEEDEVSSKKRARNEHGQSFLDRFAEAVRENPNRVFFMEDFDEVENYSQKGIIKAIESGTLSLPDTETLVSFKDAIIIFCYDESTSCLSRKQGDKEVTEQENGDKMEEIMKPCSTVLDLNICLDDDVNKDETSVAEFGVIGYVDKKISFNVHVL</sequence>
<dbReference type="PANTHER" id="PTHR43572">
    <property type="entry name" value="CHAPERONE PROTEIN CLPD, CHLOROPLASTIC"/>
    <property type="match status" value="1"/>
</dbReference>
<dbReference type="SUPFAM" id="SSF52540">
    <property type="entry name" value="P-loop containing nucleoside triphosphate hydrolases"/>
    <property type="match status" value="1"/>
</dbReference>
<dbReference type="Proteomes" id="UP001454036">
    <property type="component" value="Unassembled WGS sequence"/>
</dbReference>
<evidence type="ECO:0000313" key="6">
    <source>
        <dbReference type="EMBL" id="GAA0138986.1"/>
    </source>
</evidence>
<reference evidence="6 7" key="1">
    <citation type="submission" date="2024-01" db="EMBL/GenBank/DDBJ databases">
        <title>The complete chloroplast genome sequence of Lithospermum erythrorhizon: insights into the phylogenetic relationship among Boraginaceae species and the maternal lineages of purple gromwells.</title>
        <authorList>
            <person name="Okada T."/>
            <person name="Watanabe K."/>
        </authorList>
    </citation>
    <scope>NUCLEOTIDE SEQUENCE [LARGE SCALE GENOMIC DNA]</scope>
</reference>
<dbReference type="InterPro" id="IPR058680">
    <property type="entry name" value="NBD_SMAX1-like"/>
</dbReference>
<dbReference type="InterPro" id="IPR004176">
    <property type="entry name" value="Clp_R_N"/>
</dbReference>
<feature type="region of interest" description="Disordered" evidence="4">
    <location>
        <begin position="558"/>
        <end position="577"/>
    </location>
</feature>
<evidence type="ECO:0000259" key="5">
    <source>
        <dbReference type="PROSITE" id="PS51903"/>
    </source>
</evidence>
<proteinExistence type="inferred from homology"/>
<dbReference type="Gene3D" id="1.10.1780.10">
    <property type="entry name" value="Clp, N-terminal domain"/>
    <property type="match status" value="1"/>
</dbReference>
<dbReference type="AlphaFoldDB" id="A0AAV3NJJ4"/>
<evidence type="ECO:0000256" key="1">
    <source>
        <dbReference type="ARBA" id="ARBA00008675"/>
    </source>
</evidence>
<dbReference type="SUPFAM" id="SSF81923">
    <property type="entry name" value="Double Clp-N motif"/>
    <property type="match status" value="1"/>
</dbReference>
<evidence type="ECO:0000256" key="2">
    <source>
        <dbReference type="ARBA" id="ARBA00022737"/>
    </source>
</evidence>
<keyword evidence="2 3" id="KW-0677">Repeat</keyword>
<comment type="caution">
    <text evidence="6">The sequence shown here is derived from an EMBL/GenBank/DDBJ whole genome shotgun (WGS) entry which is preliminary data.</text>
</comment>
<comment type="similarity">
    <text evidence="1">Belongs to the ClpA/ClpB family.</text>
</comment>
<feature type="domain" description="Clp R" evidence="5">
    <location>
        <begin position="8"/>
        <end position="172"/>
    </location>
</feature>
<name>A0AAV3NJJ4_LITER</name>
<dbReference type="EMBL" id="BAABME010000049">
    <property type="protein sequence ID" value="GAA0138986.1"/>
    <property type="molecule type" value="Genomic_DNA"/>
</dbReference>
<keyword evidence="7" id="KW-1185">Reference proteome</keyword>
<dbReference type="InterPro" id="IPR051650">
    <property type="entry name" value="SL_signaling_regulator"/>
</dbReference>
<dbReference type="InterPro" id="IPR036628">
    <property type="entry name" value="Clp_N_dom_sf"/>
</dbReference>
<accession>A0AAV3NJJ4</accession>
<dbReference type="PANTHER" id="PTHR43572:SF80">
    <property type="entry name" value="PROTEIN SMAX1-LIKE 3-LIKE"/>
    <property type="match status" value="1"/>
</dbReference>
<protein>
    <submittedName>
        <fullName evidence="6">Chaperone</fullName>
    </submittedName>
</protein>
<evidence type="ECO:0000313" key="7">
    <source>
        <dbReference type="Proteomes" id="UP001454036"/>
    </source>
</evidence>
<dbReference type="Pfam" id="PF23569">
    <property type="entry name" value="NBD_SMAX1"/>
    <property type="match status" value="1"/>
</dbReference>
<evidence type="ECO:0000256" key="4">
    <source>
        <dbReference type="SAM" id="MobiDB-lite"/>
    </source>
</evidence>
<gene>
    <name evidence="6" type="ORF">LIER_00622</name>
</gene>
<dbReference type="PROSITE" id="PS51903">
    <property type="entry name" value="CLP_R"/>
    <property type="match status" value="1"/>
</dbReference>
<dbReference type="InterPro" id="IPR027417">
    <property type="entry name" value="P-loop_NTPase"/>
</dbReference>
<feature type="compositionally biased region" description="Low complexity" evidence="4">
    <location>
        <begin position="562"/>
        <end position="576"/>
    </location>
</feature>
<evidence type="ECO:0000256" key="3">
    <source>
        <dbReference type="PROSITE-ProRule" id="PRU01251"/>
    </source>
</evidence>
<dbReference type="Gene3D" id="3.40.50.300">
    <property type="entry name" value="P-loop containing nucleotide triphosphate hydrolases"/>
    <property type="match status" value="1"/>
</dbReference>